<dbReference type="Pfam" id="PF13563">
    <property type="entry name" value="2_5_RNA_ligase2"/>
    <property type="match status" value="1"/>
</dbReference>
<evidence type="ECO:0000313" key="1">
    <source>
        <dbReference type="EMBL" id="SKA57248.1"/>
    </source>
</evidence>
<evidence type="ECO:0000313" key="2">
    <source>
        <dbReference type="Proteomes" id="UP000242432"/>
    </source>
</evidence>
<dbReference type="Gene3D" id="3.90.1140.10">
    <property type="entry name" value="Cyclic phosphodiesterase"/>
    <property type="match status" value="1"/>
</dbReference>
<dbReference type="Proteomes" id="UP000242432">
    <property type="component" value="Unassembled WGS sequence"/>
</dbReference>
<dbReference type="RefSeq" id="WP_078927810.1">
    <property type="nucleotide sequence ID" value="NZ_FUXX01000002.1"/>
</dbReference>
<name>A0A1T4UX85_9GAMM</name>
<organism evidence="1 2">
    <name type="scientific">Succinivibrio dextrinosolvens DSM 3072</name>
    <dbReference type="NCBI Taxonomy" id="1123324"/>
    <lineage>
        <taxon>Bacteria</taxon>
        <taxon>Pseudomonadati</taxon>
        <taxon>Pseudomonadota</taxon>
        <taxon>Gammaproteobacteria</taxon>
        <taxon>Aeromonadales</taxon>
        <taxon>Succinivibrionaceae</taxon>
        <taxon>Succinivibrio</taxon>
    </lineage>
</organism>
<keyword evidence="1" id="KW-0436">Ligase</keyword>
<reference evidence="2" key="1">
    <citation type="submission" date="2017-02" db="EMBL/GenBank/DDBJ databases">
        <authorList>
            <person name="Varghese N."/>
            <person name="Submissions S."/>
        </authorList>
    </citation>
    <scope>NUCLEOTIDE SEQUENCE [LARGE SCALE GENOMIC DNA]</scope>
    <source>
        <strain evidence="2">DSM 3072</strain>
    </source>
</reference>
<dbReference type="EMBL" id="FUXX01000002">
    <property type="protein sequence ID" value="SKA57248.1"/>
    <property type="molecule type" value="Genomic_DNA"/>
</dbReference>
<dbReference type="GO" id="GO:0016874">
    <property type="term" value="F:ligase activity"/>
    <property type="evidence" value="ECO:0007669"/>
    <property type="project" value="UniProtKB-KW"/>
</dbReference>
<proteinExistence type="predicted"/>
<accession>A0A1T4UX85</accession>
<keyword evidence="2" id="KW-1185">Reference proteome</keyword>
<sequence>MTGFKYDRNFLREHYDSILQKNYKTLLAGGNGRIDFTDFVENNVRSLVVLIRLTKDVGQRISACIESLKRIEPDMYFYPQQDFHVTVLDVLKGEAGRQIPENISQYIDAVRECAKSITPFEIEFDGLTASDNAVMVRGFYEPQLQILREKLRHELRARNLILDERYETFSSHVTIARLCDKYSEPAKILSFVNTPVSFGKMRVKSLEISFHSWCDSKKKVLCELPL</sequence>
<gene>
    <name evidence="1" type="ORF">SAMN02745213_00170</name>
</gene>
<protein>
    <submittedName>
        <fullName evidence="1">2'-5' RNA ligase</fullName>
    </submittedName>
</protein>
<dbReference type="InterPro" id="IPR009097">
    <property type="entry name" value="Cyclic_Pdiesterase"/>
</dbReference>
<dbReference type="AlphaFoldDB" id="A0A1T4UX85"/>
<dbReference type="SUPFAM" id="SSF55144">
    <property type="entry name" value="LigT-like"/>
    <property type="match status" value="1"/>
</dbReference>